<dbReference type="EMBL" id="JAAWUZ010000059">
    <property type="protein sequence ID" value="NSG31088.1"/>
    <property type="molecule type" value="Genomic_DNA"/>
</dbReference>
<accession>A0ABX2H1P8</accession>
<keyword evidence="2" id="KW-1185">Reference proteome</keyword>
<evidence type="ECO:0000313" key="1">
    <source>
        <dbReference type="EMBL" id="NSG31088.1"/>
    </source>
</evidence>
<comment type="caution">
    <text evidence="1">The sequence shown here is derived from an EMBL/GenBank/DDBJ whole genome shotgun (WGS) entry which is preliminary data.</text>
</comment>
<evidence type="ECO:0000313" key="2">
    <source>
        <dbReference type="Proteomes" id="UP000821846"/>
    </source>
</evidence>
<gene>
    <name evidence="1" type="ORF">HFM93_12605</name>
</gene>
<sequence>MNKVLTKKDITKELEISRHQKTVFISGTPLGTLYTEFTQTWDMSCEPFAASIFYNLGRVHGIQEERAKRKK</sequence>
<protein>
    <submittedName>
        <fullName evidence="1">Uncharacterized protein</fullName>
    </submittedName>
</protein>
<dbReference type="RefSeq" id="WP_173865734.1">
    <property type="nucleotide sequence ID" value="NZ_JAAWUU010000005.1"/>
</dbReference>
<reference evidence="1 2" key="1">
    <citation type="journal article" date="2020" name="Cell Host Microbe">
        <title>Functional and Genomic Variation between Human-Derived Isolates of Lachnospiraceae Reveals Inter- and Intra-Species Diversity.</title>
        <authorList>
            <person name="Sorbara M.T."/>
            <person name="Littmann E.R."/>
            <person name="Fontana E."/>
            <person name="Moody T.U."/>
            <person name="Kohout C.E."/>
            <person name="Gjonbalaj M."/>
            <person name="Eaton V."/>
            <person name="Seok R."/>
            <person name="Leiner I.M."/>
            <person name="Pamer E.G."/>
        </authorList>
    </citation>
    <scope>NUCLEOTIDE SEQUENCE [LARGE SCALE GENOMIC DNA]</scope>
    <source>
        <strain evidence="1 2">MSK.14.16</strain>
    </source>
</reference>
<dbReference type="Proteomes" id="UP000821846">
    <property type="component" value="Unassembled WGS sequence"/>
</dbReference>
<name>A0ABX2H1P8_9FIRM</name>
<organism evidence="1 2">
    <name type="scientific">Faecalicatena fissicatena</name>
    <dbReference type="NCBI Taxonomy" id="290055"/>
    <lineage>
        <taxon>Bacteria</taxon>
        <taxon>Bacillati</taxon>
        <taxon>Bacillota</taxon>
        <taxon>Clostridia</taxon>
        <taxon>Lachnospirales</taxon>
        <taxon>Lachnospiraceae</taxon>
        <taxon>Faecalicatena</taxon>
    </lineage>
</organism>
<proteinExistence type="predicted"/>